<dbReference type="SUPFAM" id="SSF52540">
    <property type="entry name" value="P-loop containing nucleoside triphosphate hydrolases"/>
    <property type="match status" value="1"/>
</dbReference>
<dbReference type="GO" id="GO:0016887">
    <property type="term" value="F:ATP hydrolysis activity"/>
    <property type="evidence" value="ECO:0007669"/>
    <property type="project" value="TreeGrafter"/>
</dbReference>
<comment type="caution">
    <text evidence="3">The sequence shown here is derived from an EMBL/GenBank/DDBJ whole genome shotgun (WGS) entry which is preliminary data.</text>
</comment>
<dbReference type="EMBL" id="SATR01000021">
    <property type="protein sequence ID" value="TFH90900.1"/>
    <property type="molecule type" value="Genomic_DNA"/>
</dbReference>
<dbReference type="RefSeq" id="WP_134836079.1">
    <property type="nucleotide sequence ID" value="NZ_SATR01000021.1"/>
</dbReference>
<dbReference type="GO" id="GO:0005829">
    <property type="term" value="C:cytosol"/>
    <property type="evidence" value="ECO:0007669"/>
    <property type="project" value="TreeGrafter"/>
</dbReference>
<name>A0A4Y8WD67_9VIBR</name>
<dbReference type="PANTHER" id="PTHR43384">
    <property type="entry name" value="SEPTUM SITE-DETERMINING PROTEIN MIND HOMOLOG, CHLOROPLASTIC-RELATED"/>
    <property type="match status" value="1"/>
</dbReference>
<protein>
    <submittedName>
        <fullName evidence="3">ATPase</fullName>
    </submittedName>
</protein>
<keyword evidence="2" id="KW-0067">ATP-binding</keyword>
<keyword evidence="1" id="KW-0547">Nucleotide-binding</keyword>
<evidence type="ECO:0000256" key="1">
    <source>
        <dbReference type="ARBA" id="ARBA00022741"/>
    </source>
</evidence>
<evidence type="ECO:0000313" key="3">
    <source>
        <dbReference type="EMBL" id="TFH90900.1"/>
    </source>
</evidence>
<evidence type="ECO:0000256" key="2">
    <source>
        <dbReference type="ARBA" id="ARBA00022840"/>
    </source>
</evidence>
<accession>A0A4Y8WD67</accession>
<dbReference type="AlphaFoldDB" id="A0A4Y8WD67"/>
<dbReference type="InterPro" id="IPR050625">
    <property type="entry name" value="ParA/MinD_ATPase"/>
</dbReference>
<dbReference type="GO" id="GO:0051782">
    <property type="term" value="P:negative regulation of cell division"/>
    <property type="evidence" value="ECO:0007669"/>
    <property type="project" value="TreeGrafter"/>
</dbReference>
<organism evidence="3 4">
    <name type="scientific">Vibrio ouci</name>
    <dbReference type="NCBI Taxonomy" id="2499078"/>
    <lineage>
        <taxon>Bacteria</taxon>
        <taxon>Pseudomonadati</taxon>
        <taxon>Pseudomonadota</taxon>
        <taxon>Gammaproteobacteria</taxon>
        <taxon>Vibrionales</taxon>
        <taxon>Vibrionaceae</taxon>
        <taxon>Vibrio</taxon>
    </lineage>
</organism>
<gene>
    <name evidence="3" type="ORF">ELS82_14325</name>
</gene>
<reference evidence="3 4" key="1">
    <citation type="submission" date="2019-01" db="EMBL/GenBank/DDBJ databases">
        <title>Vibrio BEI176 sp. nov, a marine bacterium isolated from China: eastern marignal seas.</title>
        <authorList>
            <person name="Li B."/>
        </authorList>
    </citation>
    <scope>NUCLEOTIDE SEQUENCE [LARGE SCALE GENOMIC DNA]</scope>
    <source>
        <strain evidence="3 4">BEI176</strain>
    </source>
</reference>
<proteinExistence type="predicted"/>
<dbReference type="GO" id="GO:0009898">
    <property type="term" value="C:cytoplasmic side of plasma membrane"/>
    <property type="evidence" value="ECO:0007669"/>
    <property type="project" value="TreeGrafter"/>
</dbReference>
<dbReference type="PANTHER" id="PTHR43384:SF6">
    <property type="entry name" value="SEPTUM SITE-DETERMINING PROTEIN MIND HOMOLOG, CHLOROPLASTIC"/>
    <property type="match status" value="1"/>
</dbReference>
<keyword evidence="4" id="KW-1185">Reference proteome</keyword>
<dbReference type="InterPro" id="IPR027417">
    <property type="entry name" value="P-loop_NTPase"/>
</dbReference>
<evidence type="ECO:0000313" key="4">
    <source>
        <dbReference type="Proteomes" id="UP000297753"/>
    </source>
</evidence>
<sequence length="409" mass="45601">MFDLVDKLSSSGPKNVAKQSRCALFYQSQLCSALVQKAFRFEGFEEPQALINQPQNFDKLEQNPEVEVVLVELNQSSDVVEDAKQLSRSLPPHVSVIIIGSEDAISTIRALKELGFYYLFWPANEAEIADFYRNVANNHVDKRGVGQNRKAKQIAFMGVKGGVGTSLVACEVSRSLAKYHHASTLLVDHTYTGSNIDVMMGLKKFNKRSVQKGTLATGIDSDIALSLVQNIEKHLSILAVESDEFSREELHQYTQALKQQMVQSNTFVVEDYSHTATTNAEFEKAIDGVDVLVLVFDATVSSLRELNRISSEIELRYPELTVLMVMNRSRPDNAASINEADVEKYFGRKADAQLVFDFKANHYLLQGDLISDTRSEMKQGLQNLVALLVGEKVAPSKGFSLRNLLKRNG</sequence>
<dbReference type="Proteomes" id="UP000297753">
    <property type="component" value="Unassembled WGS sequence"/>
</dbReference>
<dbReference type="GO" id="GO:0005524">
    <property type="term" value="F:ATP binding"/>
    <property type="evidence" value="ECO:0007669"/>
    <property type="project" value="UniProtKB-KW"/>
</dbReference>
<dbReference type="OrthoDB" id="6250531at2"/>
<dbReference type="Gene3D" id="3.40.50.2300">
    <property type="match status" value="1"/>
</dbReference>
<dbReference type="Gene3D" id="3.40.50.300">
    <property type="entry name" value="P-loop containing nucleotide triphosphate hydrolases"/>
    <property type="match status" value="1"/>
</dbReference>